<gene>
    <name evidence="2" type="ORF">POL58_47845</name>
</gene>
<evidence type="ECO:0000256" key="1">
    <source>
        <dbReference type="SAM" id="Phobius"/>
    </source>
</evidence>
<sequence>MTRRWLDAVYSSHPELRPARALLSPTWLGALAVLGLNDHVLKGAGVLPGDLTGKLSDFAGMIVAPALLAVLLGVKSRRGLLHCHIAVGLVFALINLSPACADAWSWLMGLVGFPWTITVDPTDLLALPFLALGWRALVPTMRSAARAVPSVSLSRWPTRPEFGAAALGSLLCVATSDTSDTDDWGDTDNVFYEDFRGDVYLHNAGADRDVVVRVRDLRDDVEIDCFNVQEEPGVLFSEALFGEGRTWSIPPGANVPARGDVDLTVRDCYAVLLTSDTIEPTVLFWDTNDAPVDWIPGQHAEGESRLRGAIELTADEDGRASIVDSDSDLVYPQRPPPNDAYLPGSDAVRVAWSNPPTGVHRIDGLEIGSDGCAAFDLDDGLVPRFYFCTPLTELPFEVGQYLSVEDQGDILILSRSPDPQDPAPIGDISVAASRGNTLPVVSGAVLAAKPVFDGSGIGPDPVCGTVAQPQEFRVDFGGEFVRFRAGESVELDDGDHHLTIHGVHAERRVILARECAEGPDTLGDDLELAYVWTDSQQP</sequence>
<dbReference type="RefSeq" id="WP_272010734.1">
    <property type="nucleotide sequence ID" value="NZ_JAQNDN010000028.1"/>
</dbReference>
<keyword evidence="1" id="KW-0472">Membrane</keyword>
<dbReference type="EMBL" id="JAQNDN010000028">
    <property type="protein sequence ID" value="MDC0675550.1"/>
    <property type="molecule type" value="Genomic_DNA"/>
</dbReference>
<keyword evidence="1" id="KW-1133">Transmembrane helix</keyword>
<accession>A0ABT5BPP8</accession>
<reference evidence="2 3" key="1">
    <citation type="submission" date="2022-11" db="EMBL/GenBank/DDBJ databases">
        <title>Minimal conservation of predation-associated metabolite biosynthetic gene clusters underscores biosynthetic potential of Myxococcota including descriptions for ten novel species: Archangium lansinium sp. nov., Myxococcus landrumus sp. nov., Nannocystis bai.</title>
        <authorList>
            <person name="Ahearne A."/>
            <person name="Stevens C."/>
            <person name="Dowd S."/>
        </authorList>
    </citation>
    <scope>NUCLEOTIDE SEQUENCE [LARGE SCALE GENOMIC DNA]</scope>
    <source>
        <strain evidence="2 3">NCELM</strain>
    </source>
</reference>
<keyword evidence="3" id="KW-1185">Reference proteome</keyword>
<comment type="caution">
    <text evidence="2">The sequence shown here is derived from an EMBL/GenBank/DDBJ whole genome shotgun (WGS) entry which is preliminary data.</text>
</comment>
<feature type="transmembrane region" description="Helical" evidence="1">
    <location>
        <begin position="58"/>
        <end position="74"/>
    </location>
</feature>
<organism evidence="2 3">
    <name type="scientific">Nannocystis radixulma</name>
    <dbReference type="NCBI Taxonomy" id="2995305"/>
    <lineage>
        <taxon>Bacteria</taxon>
        <taxon>Pseudomonadati</taxon>
        <taxon>Myxococcota</taxon>
        <taxon>Polyangia</taxon>
        <taxon>Nannocystales</taxon>
        <taxon>Nannocystaceae</taxon>
        <taxon>Nannocystis</taxon>
    </lineage>
</organism>
<feature type="transmembrane region" description="Helical" evidence="1">
    <location>
        <begin position="21"/>
        <end position="38"/>
    </location>
</feature>
<feature type="transmembrane region" description="Helical" evidence="1">
    <location>
        <begin position="86"/>
        <end position="107"/>
    </location>
</feature>
<evidence type="ECO:0000313" key="3">
    <source>
        <dbReference type="Proteomes" id="UP001217838"/>
    </source>
</evidence>
<proteinExistence type="predicted"/>
<dbReference type="Proteomes" id="UP001217838">
    <property type="component" value="Unassembled WGS sequence"/>
</dbReference>
<keyword evidence="1" id="KW-0812">Transmembrane</keyword>
<name>A0ABT5BPP8_9BACT</name>
<protein>
    <submittedName>
        <fullName evidence="2">Uncharacterized protein</fullName>
    </submittedName>
</protein>
<evidence type="ECO:0000313" key="2">
    <source>
        <dbReference type="EMBL" id="MDC0675550.1"/>
    </source>
</evidence>